<keyword evidence="6" id="KW-1185">Reference proteome</keyword>
<dbReference type="GO" id="GO:0000287">
    <property type="term" value="F:magnesium ion binding"/>
    <property type="evidence" value="ECO:0007669"/>
    <property type="project" value="InterPro"/>
</dbReference>
<evidence type="ECO:0000313" key="6">
    <source>
        <dbReference type="Proteomes" id="UP000002033"/>
    </source>
</evidence>
<evidence type="ECO:0000259" key="4">
    <source>
        <dbReference type="Pfam" id="PF01648"/>
    </source>
</evidence>
<protein>
    <submittedName>
        <fullName evidence="5">4'-phosphopantetheinyl transferase</fullName>
    </submittedName>
</protein>
<organism evidence="5 6">
    <name type="scientific">Hyphomicrobium denitrificans (strain ATCC 51888 / DSM 1869 / NCIMB 11706 / TK 0415)</name>
    <dbReference type="NCBI Taxonomy" id="582899"/>
    <lineage>
        <taxon>Bacteria</taxon>
        <taxon>Pseudomonadati</taxon>
        <taxon>Pseudomonadota</taxon>
        <taxon>Alphaproteobacteria</taxon>
        <taxon>Hyphomicrobiales</taxon>
        <taxon>Hyphomicrobiaceae</taxon>
        <taxon>Hyphomicrobium</taxon>
    </lineage>
</organism>
<dbReference type="AlphaFoldDB" id="D8JPZ5"/>
<gene>
    <name evidence="5" type="ordered locus">Hden_0089</name>
</gene>
<dbReference type="Pfam" id="PF01648">
    <property type="entry name" value="ACPS"/>
    <property type="match status" value="1"/>
</dbReference>
<evidence type="ECO:0000256" key="1">
    <source>
        <dbReference type="ARBA" id="ARBA00010990"/>
    </source>
</evidence>
<dbReference type="GO" id="GO:0019878">
    <property type="term" value="P:lysine biosynthetic process via aminoadipic acid"/>
    <property type="evidence" value="ECO:0007669"/>
    <property type="project" value="TreeGrafter"/>
</dbReference>
<accession>D8JPZ5</accession>
<dbReference type="GO" id="GO:0005829">
    <property type="term" value="C:cytosol"/>
    <property type="evidence" value="ECO:0007669"/>
    <property type="project" value="TreeGrafter"/>
</dbReference>
<proteinExistence type="inferred from homology"/>
<dbReference type="PANTHER" id="PTHR12215:SF10">
    <property type="entry name" value="L-AMINOADIPATE-SEMIALDEHYDE DEHYDROGENASE-PHOSPHOPANTETHEINYL TRANSFERASE"/>
    <property type="match status" value="1"/>
</dbReference>
<feature type="compositionally biased region" description="Basic and acidic residues" evidence="3">
    <location>
        <begin position="275"/>
        <end position="292"/>
    </location>
</feature>
<comment type="similarity">
    <text evidence="1">Belongs to the P-Pant transferase superfamily. Gsp/Sfp/HetI/AcpT family.</text>
</comment>
<evidence type="ECO:0000256" key="3">
    <source>
        <dbReference type="SAM" id="MobiDB-lite"/>
    </source>
</evidence>
<dbReference type="Proteomes" id="UP000002033">
    <property type="component" value="Chromosome"/>
</dbReference>
<name>D8JPZ5_HYPDA</name>
<dbReference type="EMBL" id="CP002083">
    <property type="protein sequence ID" value="ADJ21916.1"/>
    <property type="molecule type" value="Genomic_DNA"/>
</dbReference>
<dbReference type="eggNOG" id="COG2091">
    <property type="taxonomic scope" value="Bacteria"/>
</dbReference>
<sequence length="292" mass="31932">MYCGEFISKKSAFATIFSRIGSLFGRGVALSEATPRDDRRAPIEGQEAVPGVRIWYVEHNPNANSEDAKAILTKADFAEFAAIRHLETRNRSLVVRAALRQALSDSVGGKVSPDEWRFARTENGQPILVNSGNKLKFNCSHTSYMSVIVVSTVGDVGVDIADASFDCAADWLCEVMSKPELKALAKLADEKRSGAVSRLWTLKEAYVKMLGTGIAEIGDVAFDLGDDRLLSGSSHDWFLQPVFRTWIVNNQGRRYSVALASGSPTSMRAPLSRCSSEDSRGYSRDRFPALAG</sequence>
<dbReference type="KEGG" id="hdn:Hden_0089"/>
<keyword evidence="2 5" id="KW-0808">Transferase</keyword>
<feature type="domain" description="4'-phosphopantetheinyl transferase" evidence="4">
    <location>
        <begin position="156"/>
        <end position="259"/>
    </location>
</feature>
<dbReference type="GO" id="GO:0008897">
    <property type="term" value="F:holo-[acyl-carrier-protein] synthase activity"/>
    <property type="evidence" value="ECO:0007669"/>
    <property type="project" value="InterPro"/>
</dbReference>
<dbReference type="Gene3D" id="3.90.470.20">
    <property type="entry name" value="4'-phosphopantetheinyl transferase domain"/>
    <property type="match status" value="2"/>
</dbReference>
<dbReference type="PANTHER" id="PTHR12215">
    <property type="entry name" value="PHOSPHOPANTETHEINE TRANSFERASE"/>
    <property type="match status" value="1"/>
</dbReference>
<dbReference type="InterPro" id="IPR008278">
    <property type="entry name" value="4-PPantetheinyl_Trfase_dom"/>
</dbReference>
<feature type="region of interest" description="Disordered" evidence="3">
    <location>
        <begin position="263"/>
        <end position="292"/>
    </location>
</feature>
<reference evidence="6" key="1">
    <citation type="journal article" date="2011" name="J. Bacteriol.">
        <title>Genome sequences of eight morphologically diverse alphaproteobacteria.</title>
        <authorList>
            <consortium name="US DOE Joint Genome Institute"/>
            <person name="Brown P.J."/>
            <person name="Kysela D.T."/>
            <person name="Buechlein A."/>
            <person name="Hemmerich C."/>
            <person name="Brun Y.V."/>
        </authorList>
    </citation>
    <scope>NUCLEOTIDE SEQUENCE [LARGE SCALE GENOMIC DNA]</scope>
    <source>
        <strain evidence="6">ATCC 51888 / DSM 1869 / NCIB 11706 / TK 0415</strain>
    </source>
</reference>
<evidence type="ECO:0000313" key="5">
    <source>
        <dbReference type="EMBL" id="ADJ21916.1"/>
    </source>
</evidence>
<dbReference type="InterPro" id="IPR050559">
    <property type="entry name" value="P-Pant_transferase_sf"/>
</dbReference>
<dbReference type="HOGENOM" id="CLU_917566_0_0_5"/>
<evidence type="ECO:0000256" key="2">
    <source>
        <dbReference type="ARBA" id="ARBA00022679"/>
    </source>
</evidence>
<dbReference type="InterPro" id="IPR037143">
    <property type="entry name" value="4-PPantetheinyl_Trfase_dom_sf"/>
</dbReference>
<dbReference type="STRING" id="582899.Hden_0089"/>
<dbReference type="SUPFAM" id="SSF56214">
    <property type="entry name" value="4'-phosphopantetheinyl transferase"/>
    <property type="match status" value="2"/>
</dbReference>